<reference evidence="2 3" key="1">
    <citation type="journal article" date="2018" name="Nat. Biotechnol.">
        <title>A standardized bacterial taxonomy based on genome phylogeny substantially revises the tree of life.</title>
        <authorList>
            <person name="Parks D.H."/>
            <person name="Chuvochina M."/>
            <person name="Waite D.W."/>
            <person name="Rinke C."/>
            <person name="Skarshewski A."/>
            <person name="Chaumeil P.A."/>
            <person name="Hugenholtz P."/>
        </authorList>
    </citation>
    <scope>NUCLEOTIDE SEQUENCE [LARGE SCALE GENOMIC DNA]</scope>
    <source>
        <strain evidence="2">UBA10707</strain>
    </source>
</reference>
<protein>
    <recommendedName>
        <fullName evidence="4">Pilus assembly protein TadE</fullName>
    </recommendedName>
</protein>
<accession>A0A356LEW0</accession>
<gene>
    <name evidence="2" type="ORF">DD666_08555</name>
</gene>
<comment type="caution">
    <text evidence="2">The sequence shown here is derived from an EMBL/GenBank/DDBJ whole genome shotgun (WGS) entry which is preliminary data.</text>
</comment>
<dbReference type="AlphaFoldDB" id="A0A356LEW0"/>
<name>A0A356LEW0_9BURK</name>
<feature type="compositionally biased region" description="Polar residues" evidence="1">
    <location>
        <begin position="293"/>
        <end position="302"/>
    </location>
</feature>
<feature type="compositionally biased region" description="Polar residues" evidence="1">
    <location>
        <begin position="320"/>
        <end position="335"/>
    </location>
</feature>
<sequence length="348" mass="37459">MQYTFPLILFSFCPRYPALAQPCRPGGVPSKTTAPSLARQHGFAMVEFLVVALPLLFAAMASYEASRWYMAREAVSLALLEASRAGSVNHAKPQAIEDAFLDALAPLYAPAGTFRSPRERMLHQQKRFEQDSGRLAWDIAITHPNVAEFADFMQKDLPIAVKTGNPAINNNYQHRQHQQYPRGPASGSTIYDANTLQLQARYLYAPVVPGMRTLLRTLFGAISTSGSPLATHGVLPISAAITIEMQSHPVLWLSEETTHVRYKQLSAFANSPGPLRKPTTEASGGNGDAMDSIASQPATPNATFPGGKPASQARTDAVATGSQHQPGATPTNNEAPENALPAESACLP</sequence>
<evidence type="ECO:0000256" key="1">
    <source>
        <dbReference type="SAM" id="MobiDB-lite"/>
    </source>
</evidence>
<proteinExistence type="predicted"/>
<evidence type="ECO:0000313" key="2">
    <source>
        <dbReference type="EMBL" id="HBP29452.1"/>
    </source>
</evidence>
<feature type="region of interest" description="Disordered" evidence="1">
    <location>
        <begin position="269"/>
        <end position="348"/>
    </location>
</feature>
<dbReference type="EMBL" id="DOEK01000021">
    <property type="protein sequence ID" value="HBP29452.1"/>
    <property type="molecule type" value="Genomic_DNA"/>
</dbReference>
<organism evidence="2 3">
    <name type="scientific">Advenella kashmirensis</name>
    <dbReference type="NCBI Taxonomy" id="310575"/>
    <lineage>
        <taxon>Bacteria</taxon>
        <taxon>Pseudomonadati</taxon>
        <taxon>Pseudomonadota</taxon>
        <taxon>Betaproteobacteria</taxon>
        <taxon>Burkholderiales</taxon>
        <taxon>Alcaligenaceae</taxon>
    </lineage>
</organism>
<dbReference type="Proteomes" id="UP000264036">
    <property type="component" value="Unassembled WGS sequence"/>
</dbReference>
<evidence type="ECO:0000313" key="3">
    <source>
        <dbReference type="Proteomes" id="UP000264036"/>
    </source>
</evidence>
<evidence type="ECO:0008006" key="4">
    <source>
        <dbReference type="Google" id="ProtNLM"/>
    </source>
</evidence>